<dbReference type="GO" id="GO:0033717">
    <property type="term" value="F:gluconate 2-dehydrogenase (acceptor) activity"/>
    <property type="evidence" value="ECO:0007669"/>
    <property type="project" value="UniProtKB-EC"/>
</dbReference>
<dbReference type="EC" id="1.1.99.3" evidence="1"/>
<gene>
    <name evidence="1" type="ORF">GGE60_003513</name>
</gene>
<dbReference type="EMBL" id="JACIIG010000008">
    <property type="protein sequence ID" value="MBB4569389.1"/>
    <property type="molecule type" value="Genomic_DNA"/>
</dbReference>
<accession>A0A7W6ZVF7</accession>
<dbReference type="InterPro" id="IPR027056">
    <property type="entry name" value="Gluconate_2DH_su3"/>
</dbReference>
<dbReference type="Pfam" id="PF13618">
    <property type="entry name" value="Gluconate_2-dh3"/>
    <property type="match status" value="1"/>
</dbReference>
<keyword evidence="1" id="KW-0560">Oxidoreductase</keyword>
<keyword evidence="2" id="KW-1185">Reference proteome</keyword>
<organism evidence="1 2">
    <name type="scientific">Rhizobium leucaenae</name>
    <dbReference type="NCBI Taxonomy" id="29450"/>
    <lineage>
        <taxon>Bacteria</taxon>
        <taxon>Pseudomonadati</taxon>
        <taxon>Pseudomonadota</taxon>
        <taxon>Alphaproteobacteria</taxon>
        <taxon>Hyphomicrobiales</taxon>
        <taxon>Rhizobiaceae</taxon>
        <taxon>Rhizobium/Agrobacterium group</taxon>
        <taxon>Rhizobium</taxon>
    </lineage>
</organism>
<evidence type="ECO:0000313" key="2">
    <source>
        <dbReference type="Proteomes" id="UP000543836"/>
    </source>
</evidence>
<evidence type="ECO:0000313" key="1">
    <source>
        <dbReference type="EMBL" id="MBB4569389.1"/>
    </source>
</evidence>
<dbReference type="GeneID" id="32527736"/>
<comment type="caution">
    <text evidence="1">The sequence shown here is derived from an EMBL/GenBank/DDBJ whole genome shotgun (WGS) entry which is preliminary data.</text>
</comment>
<protein>
    <submittedName>
        <fullName evidence="1">Gluconate 2-dehydrogenase gamma chain</fullName>
        <ecNumber evidence="1">1.1.99.3</ecNumber>
    </submittedName>
</protein>
<proteinExistence type="predicted"/>
<dbReference type="OrthoDB" id="8400810at2"/>
<dbReference type="Proteomes" id="UP000543836">
    <property type="component" value="Unassembled WGS sequence"/>
</dbReference>
<sequence>MEKTQLTRRLFLGGGVVSIAAGTQSVAETIKGHEPWLPHQADKPSANDSPTYRFFSPKEVEFMEAATERICPHDELGPGAKECRVALFIDHQLAGGYGRADSWYMQGPWSKGQETQGYQSRLSPSDMYRTAIAAIEKVTAARHGGQSFAALSPDDQDAILQEIESGKAELEGADAKTFFKMLLLNTKEGMFCDPIYGGNKDMAGWKMIGFPGARYDYRDWVGRHGERYSEPPVGIAGRPDWNQQS</sequence>
<dbReference type="AlphaFoldDB" id="A0A7W6ZVF7"/>
<reference evidence="1 2" key="1">
    <citation type="submission" date="2020-08" db="EMBL/GenBank/DDBJ databases">
        <title>Genomic Encyclopedia of Type Strains, Phase IV (KMG-V): Genome sequencing to study the core and pangenomes of soil and plant-associated prokaryotes.</title>
        <authorList>
            <person name="Whitman W."/>
        </authorList>
    </citation>
    <scope>NUCLEOTIDE SEQUENCE [LARGE SCALE GENOMIC DNA]</scope>
    <source>
        <strain evidence="1 2">SEMIA 492</strain>
    </source>
</reference>
<name>A0A7W6ZVF7_9HYPH</name>
<dbReference type="RefSeq" id="WP_028752582.1">
    <property type="nucleotide sequence ID" value="NZ_JACIIG010000008.1"/>
</dbReference>